<comment type="caution">
    <text evidence="1">The sequence shown here is derived from an EMBL/GenBank/DDBJ whole genome shotgun (WGS) entry which is preliminary data.</text>
</comment>
<dbReference type="InterPro" id="IPR038071">
    <property type="entry name" value="UROD/MetE-like_sf"/>
</dbReference>
<gene>
    <name evidence="1" type="ORF">LCGC14_2223670</name>
</gene>
<evidence type="ECO:0008006" key="2">
    <source>
        <dbReference type="Google" id="ProtNLM"/>
    </source>
</evidence>
<accession>A0A0F9DAA2</accession>
<sequence length="335" mass="37234">MTEIKPFTTTGIGSLPHRSAIEAVELTLSSVDVPFWPQLPALGFQEQMIPQYSEGMPGLRIDMEKERIWVERDEEEIARFYETSAEMQAIAVSHDFAHGMHAFSLRIKSRRFPMLKGHVTGPLTFTLGLKDSEDKAVFFDEELRELSLMLLKGKARWQVQQLRQHADDVIVFIDEPILSALGTSAYMGVSPEETARMLDEIAETITLAGGIPGIHCCGRADWPLVLGTSIRILNFDVYGYGHTLAMYPEETTAFLERGGVIAWGIVPTGDEIAGEDESSIIKLFDERKDQLAERIPEDLLMGGIMLTPSCGAGSHTVPEAVKIFQILIALKEELV</sequence>
<proteinExistence type="predicted"/>
<protein>
    <recommendedName>
        <fullName evidence="2">Cobalamin-independent methionine synthase MetE C-terminal/archaeal domain-containing protein</fullName>
    </recommendedName>
</protein>
<dbReference type="EMBL" id="LAZR01029763">
    <property type="protein sequence ID" value="KKL58608.1"/>
    <property type="molecule type" value="Genomic_DNA"/>
</dbReference>
<name>A0A0F9DAA2_9ZZZZ</name>
<dbReference type="AlphaFoldDB" id="A0A0F9DAA2"/>
<organism evidence="1">
    <name type="scientific">marine sediment metagenome</name>
    <dbReference type="NCBI Taxonomy" id="412755"/>
    <lineage>
        <taxon>unclassified sequences</taxon>
        <taxon>metagenomes</taxon>
        <taxon>ecological metagenomes</taxon>
    </lineage>
</organism>
<dbReference type="Gene3D" id="3.20.20.210">
    <property type="match status" value="1"/>
</dbReference>
<evidence type="ECO:0000313" key="1">
    <source>
        <dbReference type="EMBL" id="KKL58608.1"/>
    </source>
</evidence>
<dbReference type="SUPFAM" id="SSF51726">
    <property type="entry name" value="UROD/MetE-like"/>
    <property type="match status" value="1"/>
</dbReference>
<reference evidence="1" key="1">
    <citation type="journal article" date="2015" name="Nature">
        <title>Complex archaea that bridge the gap between prokaryotes and eukaryotes.</title>
        <authorList>
            <person name="Spang A."/>
            <person name="Saw J.H."/>
            <person name="Jorgensen S.L."/>
            <person name="Zaremba-Niedzwiedzka K."/>
            <person name="Martijn J."/>
            <person name="Lind A.E."/>
            <person name="van Eijk R."/>
            <person name="Schleper C."/>
            <person name="Guy L."/>
            <person name="Ettema T.J."/>
        </authorList>
    </citation>
    <scope>NUCLEOTIDE SEQUENCE</scope>
</reference>